<gene>
    <name evidence="7" type="ORF">PACLA_8A041179</name>
</gene>
<dbReference type="PANTHER" id="PTHR37984">
    <property type="entry name" value="PROTEIN CBG26694"/>
    <property type="match status" value="1"/>
</dbReference>
<comment type="caution">
    <text evidence="7">The sequence shown here is derived from an EMBL/GenBank/DDBJ whole genome shotgun (WGS) entry which is preliminary data.</text>
</comment>
<dbReference type="Proteomes" id="UP001152795">
    <property type="component" value="Unassembled WGS sequence"/>
</dbReference>
<proteinExistence type="predicted"/>
<dbReference type="GO" id="GO:0016787">
    <property type="term" value="F:hydrolase activity"/>
    <property type="evidence" value="ECO:0007669"/>
    <property type="project" value="UniProtKB-KW"/>
</dbReference>
<dbReference type="Gene3D" id="3.10.20.370">
    <property type="match status" value="1"/>
</dbReference>
<evidence type="ECO:0000256" key="1">
    <source>
        <dbReference type="ARBA" id="ARBA00022679"/>
    </source>
</evidence>
<dbReference type="AlphaFoldDB" id="A0A6S7HT29"/>
<dbReference type="FunFam" id="3.10.20.370:FF:000001">
    <property type="entry name" value="Retrovirus-related Pol polyprotein from transposon 17.6-like protein"/>
    <property type="match status" value="1"/>
</dbReference>
<dbReference type="InterPro" id="IPR050951">
    <property type="entry name" value="Retrovirus_Pol_polyprotein"/>
</dbReference>
<keyword evidence="1" id="KW-0808">Transferase</keyword>
<dbReference type="EMBL" id="CACRXK020003171">
    <property type="protein sequence ID" value="CAB3997721.1"/>
    <property type="molecule type" value="Genomic_DNA"/>
</dbReference>
<keyword evidence="2" id="KW-0548">Nucleotidyltransferase</keyword>
<organism evidence="7 8">
    <name type="scientific">Paramuricea clavata</name>
    <name type="common">Red gorgonian</name>
    <name type="synonym">Violescent sea-whip</name>
    <dbReference type="NCBI Taxonomy" id="317549"/>
    <lineage>
        <taxon>Eukaryota</taxon>
        <taxon>Metazoa</taxon>
        <taxon>Cnidaria</taxon>
        <taxon>Anthozoa</taxon>
        <taxon>Octocorallia</taxon>
        <taxon>Malacalcyonacea</taxon>
        <taxon>Plexauridae</taxon>
        <taxon>Paramuricea</taxon>
    </lineage>
</organism>
<accession>A0A6S7HT29</accession>
<dbReference type="GO" id="GO:0004519">
    <property type="term" value="F:endonuclease activity"/>
    <property type="evidence" value="ECO:0007669"/>
    <property type="project" value="UniProtKB-KW"/>
</dbReference>
<sequence length="290" mass="32858">TLQRFVVAQGYRNIGATKTIISEETYNKLLRELKEVLETHKEVFTEELKRLQREGIISPAEFSDWASPIVTVAKPDGSVRAYQQYIPADTRELTSRRRDTLWLWNKRERNPSGGRKSRSHHESIRMAAILKMEPSGTTDASNYGVGAVLSHVFPDGTENPIAYASRSLNAAERNYSTIEKEALATIFGVKKFHKFLYRHSFTIKTDHKPLEGLLSDKKGVPTQAAPRIQRWALTLATYEYKIQYKAGKNNGNADALSRLPLPKMPLSTPQPGETILLMEHLEKHQSTAIR</sequence>
<evidence type="ECO:0000256" key="4">
    <source>
        <dbReference type="ARBA" id="ARBA00022759"/>
    </source>
</evidence>
<evidence type="ECO:0000313" key="8">
    <source>
        <dbReference type="Proteomes" id="UP001152795"/>
    </source>
</evidence>
<name>A0A6S7HT29_PARCT</name>
<keyword evidence="3" id="KW-0540">Nuclease</keyword>
<reference evidence="7" key="1">
    <citation type="submission" date="2020-04" db="EMBL/GenBank/DDBJ databases">
        <authorList>
            <person name="Alioto T."/>
            <person name="Alioto T."/>
            <person name="Gomez Garrido J."/>
        </authorList>
    </citation>
    <scope>NUCLEOTIDE SEQUENCE</scope>
    <source>
        <strain evidence="7">A484AB</strain>
    </source>
</reference>
<keyword evidence="5" id="KW-0378">Hydrolase</keyword>
<dbReference type="SUPFAM" id="SSF56672">
    <property type="entry name" value="DNA/RNA polymerases"/>
    <property type="match status" value="1"/>
</dbReference>
<feature type="non-terminal residue" evidence="7">
    <location>
        <position position="1"/>
    </location>
</feature>
<keyword evidence="6" id="KW-0695">RNA-directed DNA polymerase</keyword>
<evidence type="ECO:0000256" key="2">
    <source>
        <dbReference type="ARBA" id="ARBA00022695"/>
    </source>
</evidence>
<dbReference type="GO" id="GO:0003964">
    <property type="term" value="F:RNA-directed DNA polymerase activity"/>
    <property type="evidence" value="ECO:0007669"/>
    <property type="project" value="UniProtKB-KW"/>
</dbReference>
<evidence type="ECO:0000313" key="7">
    <source>
        <dbReference type="EMBL" id="CAB3997721.1"/>
    </source>
</evidence>
<dbReference type="PANTHER" id="PTHR37984:SF5">
    <property type="entry name" value="PROTEIN NYNRIN-LIKE"/>
    <property type="match status" value="1"/>
</dbReference>
<dbReference type="OrthoDB" id="775972at2759"/>
<dbReference type="InterPro" id="IPR041373">
    <property type="entry name" value="RT_RNaseH"/>
</dbReference>
<dbReference type="CDD" id="cd09274">
    <property type="entry name" value="RNase_HI_RT_Ty3"/>
    <property type="match status" value="1"/>
</dbReference>
<protein>
    <submittedName>
        <fullName evidence="7">Uncharacterized protein</fullName>
    </submittedName>
</protein>
<dbReference type="Pfam" id="PF17917">
    <property type="entry name" value="RT_RNaseH"/>
    <property type="match status" value="1"/>
</dbReference>
<keyword evidence="4" id="KW-0255">Endonuclease</keyword>
<dbReference type="Gene3D" id="3.10.10.10">
    <property type="entry name" value="HIV Type 1 Reverse Transcriptase, subunit A, domain 1"/>
    <property type="match status" value="1"/>
</dbReference>
<evidence type="ECO:0000256" key="5">
    <source>
        <dbReference type="ARBA" id="ARBA00022801"/>
    </source>
</evidence>
<dbReference type="InterPro" id="IPR043502">
    <property type="entry name" value="DNA/RNA_pol_sf"/>
</dbReference>
<keyword evidence="8" id="KW-1185">Reference proteome</keyword>
<evidence type="ECO:0000256" key="3">
    <source>
        <dbReference type="ARBA" id="ARBA00022722"/>
    </source>
</evidence>
<evidence type="ECO:0000256" key="6">
    <source>
        <dbReference type="ARBA" id="ARBA00022918"/>
    </source>
</evidence>